<comment type="caution">
    <text evidence="1">The sequence shown here is derived from an EMBL/GenBank/DDBJ whole genome shotgun (WGS) entry which is preliminary data.</text>
</comment>
<protein>
    <submittedName>
        <fullName evidence="1">Uncharacterized protein</fullName>
    </submittedName>
</protein>
<evidence type="ECO:0000313" key="1">
    <source>
        <dbReference type="EMBL" id="KKM09051.1"/>
    </source>
</evidence>
<reference evidence="1" key="1">
    <citation type="journal article" date="2015" name="Nature">
        <title>Complex archaea that bridge the gap between prokaryotes and eukaryotes.</title>
        <authorList>
            <person name="Spang A."/>
            <person name="Saw J.H."/>
            <person name="Jorgensen S.L."/>
            <person name="Zaremba-Niedzwiedzka K."/>
            <person name="Martijn J."/>
            <person name="Lind A.E."/>
            <person name="van Eijk R."/>
            <person name="Schleper C."/>
            <person name="Guy L."/>
            <person name="Ettema T.J."/>
        </authorList>
    </citation>
    <scope>NUCLEOTIDE SEQUENCE</scope>
</reference>
<dbReference type="EMBL" id="LAZR01015535">
    <property type="protein sequence ID" value="KKM09051.1"/>
    <property type="molecule type" value="Genomic_DNA"/>
</dbReference>
<accession>A0A0F9HBI9</accession>
<proteinExistence type="predicted"/>
<sequence>MLYREIKRINEVLLDNILSLKEQDNVIIKLMDRITELERMVAIIDRRTDK</sequence>
<organism evidence="1">
    <name type="scientific">marine sediment metagenome</name>
    <dbReference type="NCBI Taxonomy" id="412755"/>
    <lineage>
        <taxon>unclassified sequences</taxon>
        <taxon>metagenomes</taxon>
        <taxon>ecological metagenomes</taxon>
    </lineage>
</organism>
<dbReference type="AlphaFoldDB" id="A0A0F9HBI9"/>
<gene>
    <name evidence="1" type="ORF">LCGC14_1723230</name>
</gene>
<name>A0A0F9HBI9_9ZZZZ</name>